<dbReference type="Proteomes" id="UP000051749">
    <property type="component" value="Unassembled WGS sequence"/>
</dbReference>
<dbReference type="NCBIfam" id="TIGR03544">
    <property type="entry name" value="DivI1A_domain"/>
    <property type="match status" value="1"/>
</dbReference>
<name>A0A0R2JXX3_9LACO</name>
<dbReference type="EMBL" id="FOGK01000015">
    <property type="protein sequence ID" value="SER74897.1"/>
    <property type="molecule type" value="Genomic_DNA"/>
</dbReference>
<feature type="region of interest" description="Disordered" evidence="8">
    <location>
        <begin position="190"/>
        <end position="280"/>
    </location>
</feature>
<sequence>MSLDPVDIQNKQFSNKMRGYNPNEVDEFLQQVAIEYRQALDKISALQKEVENAETKLEYFDDMKEALNKSILVAQDAADKVKSSSKREAELTAEEAQKQADGMVQKARVSAEAVIDEQAEKAKKLILATNELRKNARLYRQRVQVLVDSQLQMINGSEWDSILKEDQDVQVSDLKEAMLRTGTLDKIKESRVNSVDEEDPGDITPAIEPTSEENNQVQQSGTSAKEVKEATKTQTEAQDVAETEAESDKAVSETVVVFPDDKLSSETHENSGLHVNAKNK</sequence>
<evidence type="ECO:0000313" key="9">
    <source>
        <dbReference type="EMBL" id="KRN82049.1"/>
    </source>
</evidence>
<dbReference type="Pfam" id="PF05103">
    <property type="entry name" value="DivIVA"/>
    <property type="match status" value="1"/>
</dbReference>
<feature type="compositionally biased region" description="Polar residues" evidence="8">
    <location>
        <begin position="212"/>
        <end position="223"/>
    </location>
</feature>
<dbReference type="AlphaFoldDB" id="A0A0R2JXX3"/>
<evidence type="ECO:0000313" key="11">
    <source>
        <dbReference type="Proteomes" id="UP000051749"/>
    </source>
</evidence>
<dbReference type="GeneID" id="76043914"/>
<reference evidence="10 12" key="2">
    <citation type="submission" date="2016-10" db="EMBL/GenBank/DDBJ databases">
        <authorList>
            <person name="Varghese N."/>
            <person name="Submissions S."/>
        </authorList>
    </citation>
    <scope>NUCLEOTIDE SEQUENCE [LARGE SCALE GENOMIC DNA]</scope>
    <source>
        <strain evidence="10 12">CGMCC 1.3889</strain>
    </source>
</reference>
<gene>
    <name evidence="9" type="ORF">IV87_GL000548</name>
    <name evidence="10" type="ORF">SAMN04487973_11519</name>
</gene>
<evidence type="ECO:0000256" key="3">
    <source>
        <dbReference type="ARBA" id="ARBA00022490"/>
    </source>
</evidence>
<dbReference type="PANTHER" id="PTHR35794">
    <property type="entry name" value="CELL DIVISION PROTEIN DIVIVA"/>
    <property type="match status" value="1"/>
</dbReference>
<dbReference type="Proteomes" id="UP000182818">
    <property type="component" value="Unassembled WGS sequence"/>
</dbReference>
<dbReference type="InterPro" id="IPR019933">
    <property type="entry name" value="DivIVA_domain"/>
</dbReference>
<evidence type="ECO:0000256" key="5">
    <source>
        <dbReference type="ARBA" id="ARBA00023054"/>
    </source>
</evidence>
<evidence type="ECO:0000256" key="2">
    <source>
        <dbReference type="ARBA" id="ARBA00009008"/>
    </source>
</evidence>
<evidence type="ECO:0000256" key="6">
    <source>
        <dbReference type="ARBA" id="ARBA00023306"/>
    </source>
</evidence>
<evidence type="ECO:0000256" key="8">
    <source>
        <dbReference type="SAM" id="MobiDB-lite"/>
    </source>
</evidence>
<protein>
    <submittedName>
        <fullName evidence="9">Cell division initiation protein</fullName>
    </submittedName>
</protein>
<evidence type="ECO:0000256" key="4">
    <source>
        <dbReference type="ARBA" id="ARBA00022618"/>
    </source>
</evidence>
<evidence type="ECO:0000313" key="12">
    <source>
        <dbReference type="Proteomes" id="UP000182818"/>
    </source>
</evidence>
<keyword evidence="5 7" id="KW-0175">Coiled coil</keyword>
<dbReference type="PANTHER" id="PTHR35794:SF2">
    <property type="entry name" value="CELL DIVISION PROTEIN DIVIVA"/>
    <property type="match status" value="1"/>
</dbReference>
<dbReference type="STRING" id="319653.SAMN04487973_11519"/>
<accession>A0A0R2JXX3</accession>
<comment type="caution">
    <text evidence="9">The sequence shown here is derived from an EMBL/GenBank/DDBJ whole genome shotgun (WGS) entry which is preliminary data.</text>
</comment>
<evidence type="ECO:0000256" key="1">
    <source>
        <dbReference type="ARBA" id="ARBA00004496"/>
    </source>
</evidence>
<dbReference type="OrthoDB" id="9815492at2"/>
<proteinExistence type="inferred from homology"/>
<dbReference type="GO" id="GO:0051301">
    <property type="term" value="P:cell division"/>
    <property type="evidence" value="ECO:0007669"/>
    <property type="project" value="UniProtKB-KW"/>
</dbReference>
<feature type="region of interest" description="Disordered" evidence="8">
    <location>
        <begin position="1"/>
        <end position="20"/>
    </location>
</feature>
<keyword evidence="12" id="KW-1185">Reference proteome</keyword>
<dbReference type="EMBL" id="JQBY01000015">
    <property type="protein sequence ID" value="KRN82049.1"/>
    <property type="molecule type" value="Genomic_DNA"/>
</dbReference>
<dbReference type="RefSeq" id="WP_057806895.1">
    <property type="nucleotide sequence ID" value="NZ_BJYP01000032.1"/>
</dbReference>
<evidence type="ECO:0000256" key="7">
    <source>
        <dbReference type="SAM" id="Coils"/>
    </source>
</evidence>
<dbReference type="InterPro" id="IPR007793">
    <property type="entry name" value="DivIVA_fam"/>
</dbReference>
<organism evidence="9 11">
    <name type="scientific">Pediococcus ethanolidurans</name>
    <dbReference type="NCBI Taxonomy" id="319653"/>
    <lineage>
        <taxon>Bacteria</taxon>
        <taxon>Bacillati</taxon>
        <taxon>Bacillota</taxon>
        <taxon>Bacilli</taxon>
        <taxon>Lactobacillales</taxon>
        <taxon>Lactobacillaceae</taxon>
        <taxon>Pediococcus</taxon>
    </lineage>
</organism>
<keyword evidence="6" id="KW-0131">Cell cycle</keyword>
<feature type="coiled-coil region" evidence="7">
    <location>
        <begin position="29"/>
        <end position="106"/>
    </location>
</feature>
<reference evidence="9 11" key="1">
    <citation type="journal article" date="2015" name="Genome Announc.">
        <title>Expanding the biotechnology potential of lactobacilli through comparative genomics of 213 strains and associated genera.</title>
        <authorList>
            <person name="Sun Z."/>
            <person name="Harris H.M."/>
            <person name="McCann A."/>
            <person name="Guo C."/>
            <person name="Argimon S."/>
            <person name="Zhang W."/>
            <person name="Yang X."/>
            <person name="Jeffery I.B."/>
            <person name="Cooney J.C."/>
            <person name="Kagawa T.F."/>
            <person name="Liu W."/>
            <person name="Song Y."/>
            <person name="Salvetti E."/>
            <person name="Wrobel A."/>
            <person name="Rasinkangas P."/>
            <person name="Parkhill J."/>
            <person name="Rea M.C."/>
            <person name="O'Sullivan O."/>
            <person name="Ritari J."/>
            <person name="Douillard F.P."/>
            <person name="Paul Ross R."/>
            <person name="Yang R."/>
            <person name="Briner A.E."/>
            <person name="Felis G.E."/>
            <person name="de Vos W.M."/>
            <person name="Barrangou R."/>
            <person name="Klaenhammer T.R."/>
            <person name="Caufield P.W."/>
            <person name="Cui Y."/>
            <person name="Zhang H."/>
            <person name="O'Toole P.W."/>
        </authorList>
    </citation>
    <scope>NUCLEOTIDE SEQUENCE [LARGE SCALE GENOMIC DNA]</scope>
    <source>
        <strain evidence="9 11">DSM 22301</strain>
    </source>
</reference>
<dbReference type="GO" id="GO:0005737">
    <property type="term" value="C:cytoplasm"/>
    <property type="evidence" value="ECO:0007669"/>
    <property type="project" value="UniProtKB-SubCell"/>
</dbReference>
<dbReference type="PATRIC" id="fig|319653.3.peg.558"/>
<comment type="similarity">
    <text evidence="2">Belongs to the DivIVA family.</text>
</comment>
<feature type="compositionally biased region" description="Basic and acidic residues" evidence="8">
    <location>
        <begin position="259"/>
        <end position="271"/>
    </location>
</feature>
<keyword evidence="3" id="KW-0963">Cytoplasm</keyword>
<comment type="subcellular location">
    <subcellularLocation>
        <location evidence="1">Cytoplasm</location>
    </subcellularLocation>
</comment>
<dbReference type="Gene3D" id="6.10.250.660">
    <property type="match status" value="1"/>
</dbReference>
<evidence type="ECO:0000313" key="10">
    <source>
        <dbReference type="EMBL" id="SER74897.1"/>
    </source>
</evidence>
<keyword evidence="4 9" id="KW-0132">Cell division</keyword>